<dbReference type="Proteomes" id="UP000814140">
    <property type="component" value="Unassembled WGS sequence"/>
</dbReference>
<reference evidence="1" key="2">
    <citation type="journal article" date="2022" name="New Phytol.">
        <title>Evolutionary transition to the ectomycorrhizal habit in the genomes of a hyperdiverse lineage of mushroom-forming fungi.</title>
        <authorList>
            <person name="Looney B."/>
            <person name="Miyauchi S."/>
            <person name="Morin E."/>
            <person name="Drula E."/>
            <person name="Courty P.E."/>
            <person name="Kohler A."/>
            <person name="Kuo A."/>
            <person name="LaButti K."/>
            <person name="Pangilinan J."/>
            <person name="Lipzen A."/>
            <person name="Riley R."/>
            <person name="Andreopoulos W."/>
            <person name="He G."/>
            <person name="Johnson J."/>
            <person name="Nolan M."/>
            <person name="Tritt A."/>
            <person name="Barry K.W."/>
            <person name="Grigoriev I.V."/>
            <person name="Nagy L.G."/>
            <person name="Hibbett D."/>
            <person name="Henrissat B."/>
            <person name="Matheny P.B."/>
            <person name="Labbe J."/>
            <person name="Martin F.M."/>
        </authorList>
    </citation>
    <scope>NUCLEOTIDE SEQUENCE</scope>
    <source>
        <strain evidence="1">HHB10654</strain>
    </source>
</reference>
<gene>
    <name evidence="1" type="ORF">BV25DRAFT_1827074</name>
</gene>
<organism evidence="1 2">
    <name type="scientific">Artomyces pyxidatus</name>
    <dbReference type="NCBI Taxonomy" id="48021"/>
    <lineage>
        <taxon>Eukaryota</taxon>
        <taxon>Fungi</taxon>
        <taxon>Dikarya</taxon>
        <taxon>Basidiomycota</taxon>
        <taxon>Agaricomycotina</taxon>
        <taxon>Agaricomycetes</taxon>
        <taxon>Russulales</taxon>
        <taxon>Auriscalpiaceae</taxon>
        <taxon>Artomyces</taxon>
    </lineage>
</organism>
<sequence>MVLKILATIGPSILPSQYYTHVVLAVIGIVTIHTYAQGRKTTRERDLHGRTILVTGAFTPHGLTLLDALARRGAHLIALSPEPVDTGSPAVLIPLLRSDTSNEEIYAEHCDLSSPSSIRAFCTGLLKAEEQRLDAIIFAHEYAPVGAFLSSASRQAELELARNAASCATFMMTTLLLPMLLVAPVERDIRLITLINPFYAAAAPNFSLAPGSSTASLLASEGRRALRSAILMRHLQRILDALPTGAQVPRTDTGSQAIPVVSEKLQKSNIVAVSVSPGISRTDVVAPLLGAGGQPGNVSWRGILLYILLNPFLRILTKSPTSALQSVLHALFLPTPFKVLAAVPPDEPERPNLSEEEEVLKPGALYTECAVVRLRVPPAPAPPETDGASDVKEKSRTDTTKKDDDGELGGEVLGTLVWEEYERELKAWEARVEEEERAQREKETKGNESGRHTPPTVDTPGS</sequence>
<keyword evidence="2" id="KW-1185">Reference proteome</keyword>
<dbReference type="EMBL" id="MU277214">
    <property type="protein sequence ID" value="KAI0061198.1"/>
    <property type="molecule type" value="Genomic_DNA"/>
</dbReference>
<proteinExistence type="predicted"/>
<evidence type="ECO:0000313" key="1">
    <source>
        <dbReference type="EMBL" id="KAI0061198.1"/>
    </source>
</evidence>
<comment type="caution">
    <text evidence="1">The sequence shown here is derived from an EMBL/GenBank/DDBJ whole genome shotgun (WGS) entry which is preliminary data.</text>
</comment>
<reference evidence="1" key="1">
    <citation type="submission" date="2021-03" db="EMBL/GenBank/DDBJ databases">
        <authorList>
            <consortium name="DOE Joint Genome Institute"/>
            <person name="Ahrendt S."/>
            <person name="Looney B.P."/>
            <person name="Miyauchi S."/>
            <person name="Morin E."/>
            <person name="Drula E."/>
            <person name="Courty P.E."/>
            <person name="Chicoki N."/>
            <person name="Fauchery L."/>
            <person name="Kohler A."/>
            <person name="Kuo A."/>
            <person name="Labutti K."/>
            <person name="Pangilinan J."/>
            <person name="Lipzen A."/>
            <person name="Riley R."/>
            <person name="Andreopoulos W."/>
            <person name="He G."/>
            <person name="Johnson J."/>
            <person name="Barry K.W."/>
            <person name="Grigoriev I.V."/>
            <person name="Nagy L."/>
            <person name="Hibbett D."/>
            <person name="Henrissat B."/>
            <person name="Matheny P.B."/>
            <person name="Labbe J."/>
            <person name="Martin F."/>
        </authorList>
    </citation>
    <scope>NUCLEOTIDE SEQUENCE</scope>
    <source>
        <strain evidence="1">HHB10654</strain>
    </source>
</reference>
<evidence type="ECO:0000313" key="2">
    <source>
        <dbReference type="Proteomes" id="UP000814140"/>
    </source>
</evidence>
<accession>A0ACB8SXI2</accession>
<protein>
    <submittedName>
        <fullName evidence="1">Uncharacterized protein</fullName>
    </submittedName>
</protein>
<name>A0ACB8SXI2_9AGAM</name>